<evidence type="ECO:0000256" key="9">
    <source>
        <dbReference type="ARBA" id="ARBA00037868"/>
    </source>
</evidence>
<feature type="compositionally biased region" description="Pro residues" evidence="10">
    <location>
        <begin position="179"/>
        <end position="189"/>
    </location>
</feature>
<keyword evidence="7" id="KW-0449">Lipoprotein</keyword>
<dbReference type="SUPFAM" id="SSF49503">
    <property type="entry name" value="Cupredoxins"/>
    <property type="match status" value="1"/>
</dbReference>
<evidence type="ECO:0000256" key="4">
    <source>
        <dbReference type="ARBA" id="ARBA00023136"/>
    </source>
</evidence>
<evidence type="ECO:0000256" key="10">
    <source>
        <dbReference type="SAM" id="MobiDB-lite"/>
    </source>
</evidence>
<keyword evidence="5" id="KW-1015">Disulfide bond</keyword>
<comment type="caution">
    <text evidence="13">The sequence shown here is derived from an EMBL/GenBank/DDBJ whole genome shotgun (WGS) entry which is preliminary data.</text>
</comment>
<keyword evidence="6" id="KW-0325">Glycoprotein</keyword>
<protein>
    <submittedName>
        <fullName evidence="13">Early nodulin-like protein 1</fullName>
    </submittedName>
</protein>
<evidence type="ECO:0000256" key="5">
    <source>
        <dbReference type="ARBA" id="ARBA00023157"/>
    </source>
</evidence>
<evidence type="ECO:0000256" key="2">
    <source>
        <dbReference type="ARBA" id="ARBA00022622"/>
    </source>
</evidence>
<feature type="domain" description="Phytocyanin" evidence="12">
    <location>
        <begin position="21"/>
        <end position="124"/>
    </location>
</feature>
<dbReference type="Pfam" id="PF02298">
    <property type="entry name" value="Cu_bind_like"/>
    <property type="match status" value="1"/>
</dbReference>
<evidence type="ECO:0000259" key="12">
    <source>
        <dbReference type="PROSITE" id="PS51485"/>
    </source>
</evidence>
<dbReference type="PROSITE" id="PS51485">
    <property type="entry name" value="PHYTOCYANIN"/>
    <property type="match status" value="1"/>
</dbReference>
<dbReference type="PANTHER" id="PTHR33021:SF253">
    <property type="entry name" value="EARLY NODULIN-LIKE PROTEIN 9"/>
    <property type="match status" value="1"/>
</dbReference>
<evidence type="ECO:0000256" key="3">
    <source>
        <dbReference type="ARBA" id="ARBA00022729"/>
    </source>
</evidence>
<reference evidence="13" key="1">
    <citation type="submission" date="2022-08" db="EMBL/GenBank/DDBJ databases">
        <authorList>
            <person name="Marques A."/>
        </authorList>
    </citation>
    <scope>NUCLEOTIDE SEQUENCE</scope>
    <source>
        <strain evidence="13">RhyPub2mFocal</strain>
        <tissue evidence="13">Leaves</tissue>
    </source>
</reference>
<dbReference type="GO" id="GO:0098552">
    <property type="term" value="C:side of membrane"/>
    <property type="evidence" value="ECO:0007669"/>
    <property type="project" value="UniProtKB-KW"/>
</dbReference>
<evidence type="ECO:0000313" key="13">
    <source>
        <dbReference type="EMBL" id="KAJ4757776.1"/>
    </source>
</evidence>
<feature type="compositionally biased region" description="Pro residues" evidence="10">
    <location>
        <begin position="149"/>
        <end position="163"/>
    </location>
</feature>
<sequence>MEKVYLFVFICLLFAAMAGATQFKVGGSFGWSVPAPNTVSYNQWAQANRFKIGDSLVFTYPQGNDSVLVVDQDGYNTCKTSSYIKKFDDGNSVFTFDRSGPFFFISGIEDNCMKKESLVVIVLANRTSKIDSQPSSSPPSMSPIDSPVETPPPPGELTAPPPTADDSTPVLPPSGEEPNPNPSTAPPPTEETNTNPTTPSVAPSGEENPNSQAPPSPSGASLKIVGLIGSTGPLLGHPMHKQMQNTQIKINPTETSKNQTLINKVLPLTSNKIFYVDMTSH</sequence>
<dbReference type="GO" id="GO:0005886">
    <property type="term" value="C:plasma membrane"/>
    <property type="evidence" value="ECO:0007669"/>
    <property type="project" value="TreeGrafter"/>
</dbReference>
<dbReference type="InterPro" id="IPR003245">
    <property type="entry name" value="Phytocyanin_dom"/>
</dbReference>
<dbReference type="AlphaFoldDB" id="A0AAV8CQQ7"/>
<keyword evidence="2" id="KW-0336">GPI-anchor</keyword>
<comment type="similarity">
    <text evidence="8">Belongs to the early nodulin-like (ENODL) family.</text>
</comment>
<feature type="region of interest" description="Disordered" evidence="10">
    <location>
        <begin position="129"/>
        <end position="224"/>
    </location>
</feature>
<feature type="compositionally biased region" description="Low complexity" evidence="10">
    <location>
        <begin position="164"/>
        <end position="178"/>
    </location>
</feature>
<organism evidence="13 14">
    <name type="scientific">Rhynchospora pubera</name>
    <dbReference type="NCBI Taxonomy" id="906938"/>
    <lineage>
        <taxon>Eukaryota</taxon>
        <taxon>Viridiplantae</taxon>
        <taxon>Streptophyta</taxon>
        <taxon>Embryophyta</taxon>
        <taxon>Tracheophyta</taxon>
        <taxon>Spermatophyta</taxon>
        <taxon>Magnoliopsida</taxon>
        <taxon>Liliopsida</taxon>
        <taxon>Poales</taxon>
        <taxon>Cyperaceae</taxon>
        <taxon>Cyperoideae</taxon>
        <taxon>Rhynchosporeae</taxon>
        <taxon>Rhynchospora</taxon>
    </lineage>
</organism>
<dbReference type="CDD" id="cd11019">
    <property type="entry name" value="OsENODL1_like"/>
    <property type="match status" value="1"/>
</dbReference>
<dbReference type="InterPro" id="IPR008972">
    <property type="entry name" value="Cupredoxin"/>
</dbReference>
<keyword evidence="14" id="KW-1185">Reference proteome</keyword>
<dbReference type="FunFam" id="2.60.40.420:FF:000010">
    <property type="entry name" value="Early nodulin-like protein 1"/>
    <property type="match status" value="1"/>
</dbReference>
<comment type="subcellular location">
    <subcellularLocation>
        <location evidence="9">Endomembrane system</location>
        <topology evidence="9">Lipid-anchor</topology>
    </subcellularLocation>
    <subcellularLocation>
        <location evidence="1">Membrane</location>
        <topology evidence="1">Lipid-anchor</topology>
        <topology evidence="1">GPI-anchor</topology>
    </subcellularLocation>
</comment>
<dbReference type="GO" id="GO:0009055">
    <property type="term" value="F:electron transfer activity"/>
    <property type="evidence" value="ECO:0007669"/>
    <property type="project" value="InterPro"/>
</dbReference>
<dbReference type="PANTHER" id="PTHR33021">
    <property type="entry name" value="BLUE COPPER PROTEIN"/>
    <property type="match status" value="1"/>
</dbReference>
<proteinExistence type="inferred from homology"/>
<feature type="compositionally biased region" description="Low complexity" evidence="10">
    <location>
        <begin position="190"/>
        <end position="199"/>
    </location>
</feature>
<accession>A0AAV8CQQ7</accession>
<gene>
    <name evidence="13" type="ORF">LUZ62_068151</name>
</gene>
<dbReference type="EMBL" id="JAMFTS010000004">
    <property type="protein sequence ID" value="KAJ4757776.1"/>
    <property type="molecule type" value="Genomic_DNA"/>
</dbReference>
<evidence type="ECO:0000256" key="6">
    <source>
        <dbReference type="ARBA" id="ARBA00023180"/>
    </source>
</evidence>
<feature type="chain" id="PRO_5043753819" evidence="11">
    <location>
        <begin position="21"/>
        <end position="281"/>
    </location>
</feature>
<dbReference type="Proteomes" id="UP001140206">
    <property type="component" value="Chromosome 4"/>
</dbReference>
<evidence type="ECO:0000256" key="7">
    <source>
        <dbReference type="ARBA" id="ARBA00023288"/>
    </source>
</evidence>
<keyword evidence="3 11" id="KW-0732">Signal</keyword>
<evidence type="ECO:0000256" key="8">
    <source>
        <dbReference type="ARBA" id="ARBA00035011"/>
    </source>
</evidence>
<dbReference type="Gene3D" id="2.60.40.420">
    <property type="entry name" value="Cupredoxins - blue copper proteins"/>
    <property type="match status" value="1"/>
</dbReference>
<name>A0AAV8CQQ7_9POAL</name>
<evidence type="ECO:0000256" key="1">
    <source>
        <dbReference type="ARBA" id="ARBA00004589"/>
    </source>
</evidence>
<feature type="signal peptide" evidence="11">
    <location>
        <begin position="1"/>
        <end position="20"/>
    </location>
</feature>
<dbReference type="GO" id="GO:0012505">
    <property type="term" value="C:endomembrane system"/>
    <property type="evidence" value="ECO:0007669"/>
    <property type="project" value="UniProtKB-SubCell"/>
</dbReference>
<evidence type="ECO:0000313" key="14">
    <source>
        <dbReference type="Proteomes" id="UP001140206"/>
    </source>
</evidence>
<dbReference type="InterPro" id="IPR041846">
    <property type="entry name" value="ENL_dom"/>
</dbReference>
<evidence type="ECO:0000256" key="11">
    <source>
        <dbReference type="SAM" id="SignalP"/>
    </source>
</evidence>
<keyword evidence="4" id="KW-0472">Membrane</keyword>
<dbReference type="InterPro" id="IPR039391">
    <property type="entry name" value="Phytocyanin-like"/>
</dbReference>